<sequence>MLKSAPMPDPISESDIDEDSAQGQNGSATSMLKIHIKPFLFFQKCN</sequence>
<feature type="region of interest" description="Disordered" evidence="1">
    <location>
        <begin position="1"/>
        <end position="27"/>
    </location>
</feature>
<evidence type="ECO:0000256" key="1">
    <source>
        <dbReference type="SAM" id="MobiDB-lite"/>
    </source>
</evidence>
<dbReference type="AlphaFoldDB" id="A0A290RYK0"/>
<reference evidence="2 3" key="1">
    <citation type="journal article" date="2012" name="J. Bacteriol.">
        <title>Genome sequences of type strains of seven species of the marine bacterium Pseudoalteromonas.</title>
        <authorList>
            <person name="Xie B.B."/>
            <person name="Shu Y.L."/>
            <person name="Qin Q.L."/>
            <person name="Rong J.C."/>
            <person name="Zhang X.Y."/>
            <person name="Chen X.L."/>
            <person name="Shi M."/>
            <person name="He H.L."/>
            <person name="Zhou B.C."/>
            <person name="Zhang Y.Z."/>
        </authorList>
    </citation>
    <scope>NUCLEOTIDE SEQUENCE [LARGE SCALE GENOMIC DNA]</scope>
    <source>
        <strain evidence="2 3">A 37-1-2</strain>
    </source>
</reference>
<dbReference type="Proteomes" id="UP000016505">
    <property type="component" value="Chromosome I"/>
</dbReference>
<gene>
    <name evidence="2" type="ORF">PARC_a0530</name>
</gene>
<dbReference type="EMBL" id="CP011025">
    <property type="protein sequence ID" value="ATC85253.1"/>
    <property type="molecule type" value="Genomic_DNA"/>
</dbReference>
<dbReference type="KEGG" id="part:PARC_a0530"/>
<organism evidence="2 3">
    <name type="scientific">Pseudoalteromonas arctica A 37-1-2</name>
    <dbReference type="NCBI Taxonomy" id="1117313"/>
    <lineage>
        <taxon>Bacteria</taxon>
        <taxon>Pseudomonadati</taxon>
        <taxon>Pseudomonadota</taxon>
        <taxon>Gammaproteobacteria</taxon>
        <taxon>Alteromonadales</taxon>
        <taxon>Pseudoalteromonadaceae</taxon>
        <taxon>Pseudoalteromonas</taxon>
    </lineage>
</organism>
<protein>
    <submittedName>
        <fullName evidence="2">Uncharacterized protein</fullName>
    </submittedName>
</protein>
<evidence type="ECO:0000313" key="3">
    <source>
        <dbReference type="Proteomes" id="UP000016505"/>
    </source>
</evidence>
<name>A0A290RYK0_9GAMM</name>
<proteinExistence type="predicted"/>
<accession>A0A290RYK0</accession>
<evidence type="ECO:0000313" key="2">
    <source>
        <dbReference type="EMBL" id="ATC85253.1"/>
    </source>
</evidence>